<dbReference type="InterPro" id="IPR030373">
    <property type="entry name" value="PABS_CS"/>
</dbReference>
<dbReference type="NCBIfam" id="TIGR00417">
    <property type="entry name" value="speE"/>
    <property type="match status" value="1"/>
</dbReference>
<dbReference type="HAMAP" id="MF_00198">
    <property type="entry name" value="Spermidine_synth"/>
    <property type="match status" value="1"/>
</dbReference>
<dbReference type="EMBL" id="JXLU01000136">
    <property type="protein sequence ID" value="KIO70860.1"/>
    <property type="molecule type" value="Genomic_DNA"/>
</dbReference>
<keyword evidence="2 4" id="KW-0808">Transferase</keyword>
<comment type="catalytic activity">
    <reaction evidence="4 7">
        <text>S-adenosyl 3-(methylsulfanyl)propylamine + putrescine = S-methyl-5'-thioadenosine + spermidine + H(+)</text>
        <dbReference type="Rhea" id="RHEA:12721"/>
        <dbReference type="ChEBI" id="CHEBI:15378"/>
        <dbReference type="ChEBI" id="CHEBI:17509"/>
        <dbReference type="ChEBI" id="CHEBI:57443"/>
        <dbReference type="ChEBI" id="CHEBI:57834"/>
        <dbReference type="ChEBI" id="CHEBI:326268"/>
        <dbReference type="EC" id="2.5.1.16"/>
    </reaction>
</comment>
<feature type="binding site" evidence="4">
    <location>
        <begin position="149"/>
        <end position="150"/>
    </location>
    <ligand>
        <name>S-methyl-5'-thioadenosine</name>
        <dbReference type="ChEBI" id="CHEBI:17509"/>
    </ligand>
</feature>
<comment type="caution">
    <text evidence="9">The sequence shown here is derived from an EMBL/GenBank/DDBJ whole genome shotgun (WGS) entry which is preliminary data.</text>
</comment>
<dbReference type="InterPro" id="IPR037163">
    <property type="entry name" value="Spermidine_synt_N_sf"/>
</dbReference>
<gene>
    <name evidence="4" type="primary">speE</name>
    <name evidence="9" type="ORF">B4167_1267</name>
</gene>
<dbReference type="PANTHER" id="PTHR11558:SF11">
    <property type="entry name" value="SPERMIDINE SYNTHASE"/>
    <property type="match status" value="1"/>
</dbReference>
<dbReference type="InterPro" id="IPR029063">
    <property type="entry name" value="SAM-dependent_MTases_sf"/>
</dbReference>
<comment type="function">
    <text evidence="4">Catalyzes the irreversible transfer of a propylamine group from the amino donor S-adenosylmethioninamine (decarboxy-AdoMet) to putrescine (1,4-diaminobutane) to yield spermidine.</text>
</comment>
<evidence type="ECO:0000256" key="6">
    <source>
        <dbReference type="RuleBase" id="RU003836"/>
    </source>
</evidence>
<feature type="domain" description="PABS" evidence="8">
    <location>
        <begin position="14"/>
        <end position="247"/>
    </location>
</feature>
<evidence type="ECO:0000256" key="2">
    <source>
        <dbReference type="ARBA" id="ARBA00022679"/>
    </source>
</evidence>
<feature type="active site" description="Proton acceptor" evidence="4 5">
    <location>
        <position position="167"/>
    </location>
</feature>
<dbReference type="SUPFAM" id="SSF53335">
    <property type="entry name" value="S-adenosyl-L-methionine-dependent methyltransferases"/>
    <property type="match status" value="1"/>
</dbReference>
<evidence type="ECO:0000256" key="7">
    <source>
        <dbReference type="RuleBase" id="RU003837"/>
    </source>
</evidence>
<dbReference type="Pfam" id="PF17284">
    <property type="entry name" value="Spermine_synt_N"/>
    <property type="match status" value="1"/>
</dbReference>
<dbReference type="InterPro" id="IPR035246">
    <property type="entry name" value="Spermidine_synt_N"/>
</dbReference>
<evidence type="ECO:0000256" key="4">
    <source>
        <dbReference type="HAMAP-Rule" id="MF_00198"/>
    </source>
</evidence>
<dbReference type="PROSITE" id="PS01330">
    <property type="entry name" value="PABS_1"/>
    <property type="match status" value="1"/>
</dbReference>
<dbReference type="GO" id="GO:0008295">
    <property type="term" value="P:spermidine biosynthetic process"/>
    <property type="evidence" value="ECO:0007669"/>
    <property type="project" value="UniProtKB-UniRule"/>
</dbReference>
<dbReference type="Pfam" id="PF01564">
    <property type="entry name" value="Spermine_synth"/>
    <property type="match status" value="1"/>
</dbReference>
<evidence type="ECO:0000256" key="1">
    <source>
        <dbReference type="ARBA" id="ARBA00007867"/>
    </source>
</evidence>
<feature type="binding site" evidence="4">
    <location>
        <begin position="167"/>
        <end position="170"/>
    </location>
    <ligand>
        <name>spermidine</name>
        <dbReference type="ChEBI" id="CHEBI:57834"/>
    </ligand>
</feature>
<name>A0A0D0EJB2_9BACI</name>
<dbReference type="Gene3D" id="2.30.140.10">
    <property type="entry name" value="Spermidine synthase, tetramerisation domain"/>
    <property type="match status" value="1"/>
</dbReference>
<feature type="binding site" evidence="4">
    <location>
        <position position="43"/>
    </location>
    <ligand>
        <name>S-methyl-5'-thioadenosine</name>
        <dbReference type="ChEBI" id="CHEBI:17509"/>
    </ligand>
</feature>
<dbReference type="RefSeq" id="WP_152617960.1">
    <property type="nucleotide sequence ID" value="NZ_JXLR01000009.1"/>
</dbReference>
<dbReference type="AlphaFoldDB" id="A0A0D0EJB2"/>
<dbReference type="Proteomes" id="UP000032076">
    <property type="component" value="Unassembled WGS sequence"/>
</dbReference>
<feature type="binding site" evidence="4">
    <location>
        <position position="98"/>
    </location>
    <ligand>
        <name>spermidine</name>
        <dbReference type="ChEBI" id="CHEBI:57834"/>
    </ligand>
</feature>
<evidence type="ECO:0000259" key="8">
    <source>
        <dbReference type="PROSITE" id="PS51006"/>
    </source>
</evidence>
<evidence type="ECO:0000256" key="3">
    <source>
        <dbReference type="ARBA" id="ARBA00023115"/>
    </source>
</evidence>
<dbReference type="CDD" id="cd02440">
    <property type="entry name" value="AdoMet_MTases"/>
    <property type="match status" value="1"/>
</dbReference>
<organism evidence="9 10">
    <name type="scientific">Caldibacillus thermoamylovorans</name>
    <dbReference type="NCBI Taxonomy" id="35841"/>
    <lineage>
        <taxon>Bacteria</taxon>
        <taxon>Bacillati</taxon>
        <taxon>Bacillota</taxon>
        <taxon>Bacilli</taxon>
        <taxon>Bacillales</taxon>
        <taxon>Bacillaceae</taxon>
        <taxon>Caldibacillus</taxon>
    </lineage>
</organism>
<sequence>MANYPSWIEEKDEVLWLTEDDREHLQISYRLKKVIFSEQSPIQHVMIVESDDFGRMLVLDGVVQTTAMDGYIYNEMITHVPLQLHPNPKNVLIIGGGDCGAAREATKYPSLTQIDMVEIDELVVKACKEHLQEVSGNLHDPRVNFIFTDGLAFVQEKEDAYDVIIVDSSDPVGPAEALFEYDFYQNLHKALKKDGILVCQSQSPIFQQAIVKQTRTHFEKLFTDTKTYTAIVPTYPGGMWSFTIGTKGNPIEPGRVHFKNVDTNYFNQGVFESCFTLPEFLKKLVPNHSH</sequence>
<dbReference type="PANTHER" id="PTHR11558">
    <property type="entry name" value="SPERMIDINE/SPERMINE SYNTHASE"/>
    <property type="match status" value="1"/>
</dbReference>
<keyword evidence="4 7" id="KW-0745">Spermidine biosynthesis</keyword>
<evidence type="ECO:0000313" key="10">
    <source>
        <dbReference type="Proteomes" id="UP000032076"/>
    </source>
</evidence>
<comment type="similarity">
    <text evidence="1 4 6">Belongs to the spermidine/spermine synthase family.</text>
</comment>
<dbReference type="InterPro" id="IPR030374">
    <property type="entry name" value="PABS"/>
</dbReference>
<accession>A0A0D0EJB2</accession>
<proteinExistence type="inferred from homology"/>
<protein>
    <recommendedName>
        <fullName evidence="4">Polyamine aminopropyltransferase</fullName>
    </recommendedName>
    <alternativeName>
        <fullName evidence="4">Putrescine aminopropyltransferase</fullName>
        <shortName evidence="4">PAPT</shortName>
    </alternativeName>
    <alternativeName>
        <fullName evidence="4">Spermidine synthase</fullName>
        <shortName evidence="4">SPDS</shortName>
        <shortName evidence="4">SPDSY</shortName>
        <ecNumber evidence="4">2.5.1.16</ecNumber>
    </alternativeName>
</protein>
<dbReference type="NCBIfam" id="NF002010">
    <property type="entry name" value="PRK00811.1"/>
    <property type="match status" value="1"/>
</dbReference>
<feature type="binding site" evidence="4">
    <location>
        <position position="118"/>
    </location>
    <ligand>
        <name>S-methyl-5'-thioadenosine</name>
        <dbReference type="ChEBI" id="CHEBI:17509"/>
    </ligand>
</feature>
<dbReference type="Gene3D" id="3.40.50.150">
    <property type="entry name" value="Vaccinia Virus protein VP39"/>
    <property type="match status" value="1"/>
</dbReference>
<dbReference type="GO" id="GO:0004766">
    <property type="term" value="F:spermidine synthase activity"/>
    <property type="evidence" value="ECO:0007669"/>
    <property type="project" value="UniProtKB-UniRule"/>
</dbReference>
<feature type="binding site" evidence="4">
    <location>
        <position position="174"/>
    </location>
    <ligand>
        <name>S-methyl-5'-thioadenosine</name>
        <dbReference type="ChEBI" id="CHEBI:17509"/>
    </ligand>
</feature>
<dbReference type="OrthoDB" id="9793120at2"/>
<comment type="subunit">
    <text evidence="4">Homodimer or homotetramer.</text>
</comment>
<dbReference type="PROSITE" id="PS51006">
    <property type="entry name" value="PABS_2"/>
    <property type="match status" value="1"/>
</dbReference>
<keyword evidence="3 4" id="KW-0620">Polyamine biosynthesis</keyword>
<dbReference type="InterPro" id="IPR001045">
    <property type="entry name" value="Spermi_synthase"/>
</dbReference>
<dbReference type="EC" id="2.5.1.16" evidence="4"/>
<evidence type="ECO:0000256" key="5">
    <source>
        <dbReference type="PROSITE-ProRule" id="PRU00354"/>
    </source>
</evidence>
<reference evidence="9 10" key="1">
    <citation type="submission" date="2015-01" db="EMBL/GenBank/DDBJ databases">
        <title>Draft Genome Sequences of Four Bacillus thermoamylovorans Strains, Isolated From Food Products.</title>
        <authorList>
            <person name="Krawcyk A.O."/>
            <person name="Berendsen E.M."/>
            <person name="Eijlander R.T."/>
            <person name="de Jong A."/>
            <person name="Wells-Bennik M."/>
            <person name="Kuipers O.P."/>
        </authorList>
    </citation>
    <scope>NUCLEOTIDE SEQUENCE [LARGE SCALE GENOMIC DNA]</scope>
    <source>
        <strain evidence="9 10">B4167</strain>
    </source>
</reference>
<comment type="pathway">
    <text evidence="4">Amine and polyamine biosynthesis; spermidine biosynthesis; spermidine from putrescine: step 1/1.</text>
</comment>
<comment type="caution">
    <text evidence="4">Lacks conserved residue(s) required for the propagation of feature annotation.</text>
</comment>
<evidence type="ECO:0000313" key="9">
    <source>
        <dbReference type="EMBL" id="KIO70860.1"/>
    </source>
</evidence>
<dbReference type="GO" id="GO:0005829">
    <property type="term" value="C:cytosol"/>
    <property type="evidence" value="ECO:0007669"/>
    <property type="project" value="TreeGrafter"/>
</dbReference>